<dbReference type="GO" id="GO:0005764">
    <property type="term" value="C:lysosome"/>
    <property type="evidence" value="ECO:0007669"/>
    <property type="project" value="TreeGrafter"/>
</dbReference>
<evidence type="ECO:0000313" key="8">
    <source>
        <dbReference type="Proteomes" id="UP000019151"/>
    </source>
</evidence>
<dbReference type="Proteomes" id="UP000019151">
    <property type="component" value="Chromosome"/>
</dbReference>
<dbReference type="InterPro" id="IPR017853">
    <property type="entry name" value="GH"/>
</dbReference>
<dbReference type="SUPFAM" id="SSF51445">
    <property type="entry name" value="(Trans)glycosidases"/>
    <property type="match status" value="1"/>
</dbReference>
<dbReference type="InterPro" id="IPR000933">
    <property type="entry name" value="Glyco_hydro_29"/>
</dbReference>
<proteinExistence type="inferred from homology"/>
<evidence type="ECO:0000259" key="6">
    <source>
        <dbReference type="Pfam" id="PF01120"/>
    </source>
</evidence>
<dbReference type="InterPro" id="IPR008979">
    <property type="entry name" value="Galactose-bd-like_sf"/>
</dbReference>
<dbReference type="GO" id="GO:0006004">
    <property type="term" value="P:fucose metabolic process"/>
    <property type="evidence" value="ECO:0007669"/>
    <property type="project" value="TreeGrafter"/>
</dbReference>
<dbReference type="InterPro" id="IPR057739">
    <property type="entry name" value="Glyco_hydro_29_N"/>
</dbReference>
<dbReference type="InParanoid" id="W0RFE4"/>
<reference evidence="7 8" key="1">
    <citation type="journal article" date="2014" name="Genome Announc.">
        <title>Genome Sequence and Methylome of Soil Bacterium Gemmatirosa kalamazoonensis KBS708T, a Member of the Rarely Cultivated Gemmatimonadetes Phylum.</title>
        <authorList>
            <person name="Debruyn J.M."/>
            <person name="Radosevich M."/>
            <person name="Wommack K.E."/>
            <person name="Polson S.W."/>
            <person name="Hauser L.J."/>
            <person name="Fawaz M.N."/>
            <person name="Korlach J."/>
            <person name="Tsai Y.C."/>
        </authorList>
    </citation>
    <scope>NUCLEOTIDE SEQUENCE [LARGE SCALE GENOMIC DNA]</scope>
    <source>
        <strain evidence="7 8">KBS708</strain>
    </source>
</reference>
<dbReference type="EC" id="3.2.1.51" evidence="2"/>
<dbReference type="PANTHER" id="PTHR10030:SF37">
    <property type="entry name" value="ALPHA-L-FUCOSIDASE-RELATED"/>
    <property type="match status" value="1"/>
</dbReference>
<dbReference type="RefSeq" id="WP_025410672.1">
    <property type="nucleotide sequence ID" value="NZ_CP007128.1"/>
</dbReference>
<accession>W0RFE4</accession>
<name>W0RFE4_9BACT</name>
<dbReference type="Pfam" id="PF01120">
    <property type="entry name" value="Alpha_L_fucos"/>
    <property type="match status" value="1"/>
</dbReference>
<keyword evidence="3" id="KW-0732">Signal</keyword>
<dbReference type="Gene3D" id="3.20.20.80">
    <property type="entry name" value="Glycosidases"/>
    <property type="match status" value="1"/>
</dbReference>
<evidence type="ECO:0000256" key="4">
    <source>
        <dbReference type="ARBA" id="ARBA00022801"/>
    </source>
</evidence>
<dbReference type="AlphaFoldDB" id="W0RFE4"/>
<organism evidence="7 8">
    <name type="scientific">Gemmatirosa kalamazoonensis</name>
    <dbReference type="NCBI Taxonomy" id="861299"/>
    <lineage>
        <taxon>Bacteria</taxon>
        <taxon>Pseudomonadati</taxon>
        <taxon>Gemmatimonadota</taxon>
        <taxon>Gemmatimonadia</taxon>
        <taxon>Gemmatimonadales</taxon>
        <taxon>Gemmatimonadaceae</taxon>
        <taxon>Gemmatirosa</taxon>
    </lineage>
</organism>
<comment type="similarity">
    <text evidence="1">Belongs to the glycosyl hydrolase 29 family.</text>
</comment>
<evidence type="ECO:0000256" key="1">
    <source>
        <dbReference type="ARBA" id="ARBA00007951"/>
    </source>
</evidence>
<keyword evidence="4 7" id="KW-0378">Hydrolase</keyword>
<dbReference type="GO" id="GO:0016139">
    <property type="term" value="P:glycoside catabolic process"/>
    <property type="evidence" value="ECO:0007669"/>
    <property type="project" value="TreeGrafter"/>
</dbReference>
<evidence type="ECO:0000256" key="2">
    <source>
        <dbReference type="ARBA" id="ARBA00012662"/>
    </source>
</evidence>
<dbReference type="FunFam" id="3.20.20.80:FF:000052">
    <property type="entry name" value="Putative alpha-L-fucosidase 1"/>
    <property type="match status" value="1"/>
</dbReference>
<dbReference type="EMBL" id="CP007128">
    <property type="protein sequence ID" value="AHG89157.1"/>
    <property type="molecule type" value="Genomic_DNA"/>
</dbReference>
<dbReference type="SMART" id="SM00812">
    <property type="entry name" value="Alpha_L_fucos"/>
    <property type="match status" value="1"/>
</dbReference>
<dbReference type="Gene3D" id="2.60.120.260">
    <property type="entry name" value="Galactose-binding domain-like"/>
    <property type="match status" value="1"/>
</dbReference>
<dbReference type="SMR" id="W0RFE4"/>
<dbReference type="GO" id="GO:0004560">
    <property type="term" value="F:alpha-L-fucosidase activity"/>
    <property type="evidence" value="ECO:0007669"/>
    <property type="project" value="InterPro"/>
</dbReference>
<evidence type="ECO:0000256" key="5">
    <source>
        <dbReference type="ARBA" id="ARBA00023295"/>
    </source>
</evidence>
<dbReference type="eggNOG" id="COG3669">
    <property type="taxonomic scope" value="Bacteria"/>
</dbReference>
<dbReference type="KEGG" id="gba:J421_1620"/>
<dbReference type="HOGENOM" id="CLU_002934_7_1_0"/>
<dbReference type="PATRIC" id="fig|861299.3.peg.1645"/>
<keyword evidence="8" id="KW-1185">Reference proteome</keyword>
<dbReference type="STRING" id="861299.J421_1620"/>
<dbReference type="PANTHER" id="PTHR10030">
    <property type="entry name" value="ALPHA-L-FUCOSIDASE"/>
    <property type="match status" value="1"/>
</dbReference>
<dbReference type="SUPFAM" id="SSF49785">
    <property type="entry name" value="Galactose-binding domain-like"/>
    <property type="match status" value="1"/>
</dbReference>
<protein>
    <recommendedName>
        <fullName evidence="2">alpha-L-fucosidase</fullName>
        <ecNumber evidence="2">3.2.1.51</ecNumber>
    </recommendedName>
</protein>
<evidence type="ECO:0000256" key="3">
    <source>
        <dbReference type="ARBA" id="ARBA00022729"/>
    </source>
</evidence>
<gene>
    <name evidence="7" type="ORF">J421_1620</name>
</gene>
<keyword evidence="5" id="KW-0326">Glycosidase</keyword>
<feature type="domain" description="Glycoside hydrolase family 29 N-terminal" evidence="6">
    <location>
        <begin position="69"/>
        <end position="337"/>
    </location>
</feature>
<evidence type="ECO:0000313" key="7">
    <source>
        <dbReference type="EMBL" id="AHG89157.1"/>
    </source>
</evidence>
<sequence>MNRRDFVRATAASLAAGCARPRPTDAAGRPTPSPAQLAWQRDELAMFLHFGVNTFTDREWGDGTEDPAIFAPSRLDARAWARAARDAGFRAMILTAKHHDGFCLWPSATTQHTVARSPWRGGAGDVVREFTDACRAEGLRAGLYLSPWDRNNPAYGDSPRYNDLYCDQLTELLTRYGPVSEVWFDGANGEGPNGKKQVYDWPRFWGLVKRLQPQAVIFSDAGPDVRWCGNERGTAGDPNWSTVDPAVVPYPGADGPGIIAALQHGDPAGPVWRPAEVDVSIRPGWFNHPAEDARVRDVENLLGLYATSVGRNGKLLLNVPPTRDGVLHPTDVARLTEFRVRRDALFAEDLAAGARSTWRATGPRSAEVQLDLRRAATVSIARLGESIEQGQRVARYTLSGADEGGAWRELSRGTTIGYAKLDRFAPARVQRVRLTVDDAVAAPVPVAVRLFA</sequence>